<evidence type="ECO:0000313" key="3">
    <source>
        <dbReference type="Proteomes" id="UP000308197"/>
    </source>
</evidence>
<dbReference type="EMBL" id="ML213306">
    <property type="protein sequence ID" value="TFK77674.1"/>
    <property type="molecule type" value="Genomic_DNA"/>
</dbReference>
<evidence type="ECO:0000259" key="1">
    <source>
        <dbReference type="Pfam" id="PF20231"/>
    </source>
</evidence>
<dbReference type="InParanoid" id="A0A5C3NKD9"/>
<organism evidence="2 3">
    <name type="scientific">Polyporus arcularius HHB13444</name>
    <dbReference type="NCBI Taxonomy" id="1314778"/>
    <lineage>
        <taxon>Eukaryota</taxon>
        <taxon>Fungi</taxon>
        <taxon>Dikarya</taxon>
        <taxon>Basidiomycota</taxon>
        <taxon>Agaricomycotina</taxon>
        <taxon>Agaricomycetes</taxon>
        <taxon>Polyporales</taxon>
        <taxon>Polyporaceae</taxon>
        <taxon>Polyporus</taxon>
    </lineage>
</organism>
<protein>
    <recommendedName>
        <fullName evidence="1">DUF6589 domain-containing protein</fullName>
    </recommendedName>
</protein>
<sequence>MVVQLCEDEILKEVRAAARSSSGLHGSYAGTHGRKKLGWSDIGEHTVSTAERIVKRHQPLTLHLLTSIATPRVRKDAKFPGKERKQRPPHLVAVEALSTLTFSHTSHARLLPATRSILYFACGASHVLWNYASRTGLTQSWSTTYRLLRDLAKQDAAEMQRIGQDPSRWLIERIDNVQQHHKQRERRVGRENAMRVGVAGTVAEAEDFVPAAADLDERLRRVAEGLRKDLSVEAVLDMIDFEHLVEVAVLQWVQTLVNYVPYLRHYKKELAEVYRSDAAKLRVPTRKTRIHPLRPVAKNEALTTELRDTVVEFMSQIGQTADSHVRRIVLVGGDGMTFEKIIKMKDQIETQLEEPEFKRLIPVVPFLETWHAQWTYLSGVCETHWDDSLTKDPSKLGHSA</sequence>
<dbReference type="STRING" id="1314778.A0A5C3NKD9"/>
<evidence type="ECO:0000313" key="2">
    <source>
        <dbReference type="EMBL" id="TFK77674.1"/>
    </source>
</evidence>
<dbReference type="InterPro" id="IPR046496">
    <property type="entry name" value="DUF6589"/>
</dbReference>
<proteinExistence type="predicted"/>
<dbReference type="Pfam" id="PF20231">
    <property type="entry name" value="DUF6589"/>
    <property type="match status" value="1"/>
</dbReference>
<name>A0A5C3NKD9_9APHY</name>
<reference evidence="2 3" key="1">
    <citation type="journal article" date="2019" name="Nat. Ecol. Evol.">
        <title>Megaphylogeny resolves global patterns of mushroom evolution.</title>
        <authorList>
            <person name="Varga T."/>
            <person name="Krizsan K."/>
            <person name="Foldi C."/>
            <person name="Dima B."/>
            <person name="Sanchez-Garcia M."/>
            <person name="Sanchez-Ramirez S."/>
            <person name="Szollosi G.J."/>
            <person name="Szarkandi J.G."/>
            <person name="Papp V."/>
            <person name="Albert L."/>
            <person name="Andreopoulos W."/>
            <person name="Angelini C."/>
            <person name="Antonin V."/>
            <person name="Barry K.W."/>
            <person name="Bougher N.L."/>
            <person name="Buchanan P."/>
            <person name="Buyck B."/>
            <person name="Bense V."/>
            <person name="Catcheside P."/>
            <person name="Chovatia M."/>
            <person name="Cooper J."/>
            <person name="Damon W."/>
            <person name="Desjardin D."/>
            <person name="Finy P."/>
            <person name="Geml J."/>
            <person name="Haridas S."/>
            <person name="Hughes K."/>
            <person name="Justo A."/>
            <person name="Karasinski D."/>
            <person name="Kautmanova I."/>
            <person name="Kiss B."/>
            <person name="Kocsube S."/>
            <person name="Kotiranta H."/>
            <person name="LaButti K.M."/>
            <person name="Lechner B.E."/>
            <person name="Liimatainen K."/>
            <person name="Lipzen A."/>
            <person name="Lukacs Z."/>
            <person name="Mihaltcheva S."/>
            <person name="Morgado L.N."/>
            <person name="Niskanen T."/>
            <person name="Noordeloos M.E."/>
            <person name="Ohm R.A."/>
            <person name="Ortiz-Santana B."/>
            <person name="Ovrebo C."/>
            <person name="Racz N."/>
            <person name="Riley R."/>
            <person name="Savchenko A."/>
            <person name="Shiryaev A."/>
            <person name="Soop K."/>
            <person name="Spirin V."/>
            <person name="Szebenyi C."/>
            <person name="Tomsovsky M."/>
            <person name="Tulloss R.E."/>
            <person name="Uehling J."/>
            <person name="Grigoriev I.V."/>
            <person name="Vagvolgyi C."/>
            <person name="Papp T."/>
            <person name="Martin F.M."/>
            <person name="Miettinen O."/>
            <person name="Hibbett D.S."/>
            <person name="Nagy L.G."/>
        </authorList>
    </citation>
    <scope>NUCLEOTIDE SEQUENCE [LARGE SCALE GENOMIC DNA]</scope>
    <source>
        <strain evidence="2 3">HHB13444</strain>
    </source>
</reference>
<dbReference type="Proteomes" id="UP000308197">
    <property type="component" value="Unassembled WGS sequence"/>
</dbReference>
<dbReference type="AlphaFoldDB" id="A0A5C3NKD9"/>
<feature type="domain" description="DUF6589" evidence="1">
    <location>
        <begin position="227"/>
        <end position="399"/>
    </location>
</feature>
<keyword evidence="3" id="KW-1185">Reference proteome</keyword>
<gene>
    <name evidence="2" type="ORF">K466DRAFT_619406</name>
</gene>
<accession>A0A5C3NKD9</accession>
<feature type="non-terminal residue" evidence="2">
    <location>
        <position position="400"/>
    </location>
</feature>